<dbReference type="InterPro" id="IPR007525">
    <property type="entry name" value="FrhB_FdhB_C"/>
</dbReference>
<accession>X0ZJL4</accession>
<dbReference type="PANTHER" id="PTHR31332:SF0">
    <property type="entry name" value="7-HYDROXYMETHYL CHLOROPHYLL A REDUCTASE, CHLOROPLASTIC"/>
    <property type="match status" value="1"/>
</dbReference>
<dbReference type="AlphaFoldDB" id="X0ZJL4"/>
<dbReference type="PROSITE" id="PS51379">
    <property type="entry name" value="4FE4S_FER_2"/>
    <property type="match status" value="2"/>
</dbReference>
<dbReference type="EMBL" id="BART01000279">
    <property type="protein sequence ID" value="GAG69579.1"/>
    <property type="molecule type" value="Genomic_DNA"/>
</dbReference>
<organism evidence="2">
    <name type="scientific">marine sediment metagenome</name>
    <dbReference type="NCBI Taxonomy" id="412755"/>
    <lineage>
        <taxon>unclassified sequences</taxon>
        <taxon>metagenomes</taxon>
        <taxon>ecological metagenomes</taxon>
    </lineage>
</organism>
<dbReference type="InterPro" id="IPR045220">
    <property type="entry name" value="FRHB/FDHB/HCAR-like"/>
</dbReference>
<proteinExistence type="predicted"/>
<feature type="domain" description="4Fe-4S ferredoxin-type" evidence="1">
    <location>
        <begin position="40"/>
        <end position="70"/>
    </location>
</feature>
<dbReference type="InterPro" id="IPR007516">
    <property type="entry name" value="Co_F420_Hydgase/DH_bsu_N"/>
</dbReference>
<dbReference type="InterPro" id="IPR017896">
    <property type="entry name" value="4Fe4S_Fe-S-bd"/>
</dbReference>
<dbReference type="Pfam" id="PF04432">
    <property type="entry name" value="FrhB_FdhB_C"/>
    <property type="match status" value="1"/>
</dbReference>
<dbReference type="Gene3D" id="3.30.70.20">
    <property type="match status" value="1"/>
</dbReference>
<name>X0ZJL4_9ZZZZ</name>
<dbReference type="Pfam" id="PF04422">
    <property type="entry name" value="FrhB_FdhB_N"/>
    <property type="match status" value="1"/>
</dbReference>
<dbReference type="PROSITE" id="PS00198">
    <property type="entry name" value="4FE4S_FER_1"/>
    <property type="match status" value="2"/>
</dbReference>
<evidence type="ECO:0000313" key="2">
    <source>
        <dbReference type="EMBL" id="GAG69579.1"/>
    </source>
</evidence>
<dbReference type="Pfam" id="PF12800">
    <property type="entry name" value="Fer4_4"/>
    <property type="match status" value="1"/>
</dbReference>
<dbReference type="Pfam" id="PF00037">
    <property type="entry name" value="Fer4"/>
    <property type="match status" value="1"/>
</dbReference>
<comment type="caution">
    <text evidence="2">The sequence shown here is derived from an EMBL/GenBank/DDBJ whole genome shotgun (WGS) entry which is preliminary data.</text>
</comment>
<dbReference type="GO" id="GO:0052592">
    <property type="term" value="F:oxidoreductase activity, acting on CH or CH2 groups, with an iron-sulfur protein as acceptor"/>
    <property type="evidence" value="ECO:0007669"/>
    <property type="project" value="TreeGrafter"/>
</dbReference>
<feature type="domain" description="4Fe-4S ferredoxin-type" evidence="1">
    <location>
        <begin position="10"/>
        <end position="39"/>
    </location>
</feature>
<gene>
    <name evidence="2" type="ORF">S01H4_01519</name>
</gene>
<sequence length="306" mass="34834">MMYKKSIKEIEKIVKEGLCLRCGTCVGICPKDAIILNEDYYPYCPDYEICNDCGLCLKVCPGIEVNLPEIVKQTFGEIDYDYYSNGFFTKPYIGKATDENILEKASSGGVVTQILDSLLNENIIQGAIVTISDPERPWKAKPILARKSDEILESAQSKYSVSPVNSLLKELENLDGKIAYVGLPCHIHGLKKAISLKRKLKDKIYLIIGLLCSTNVEDISTTDMLWASKIKEQDVKKIEFRKGDWPGKIGVKVKNGTQKELHHLSHKEGAFVWFCKETIGVIVIIYFTKCLFHNFWKIYFYCWTYL</sequence>
<reference evidence="2" key="1">
    <citation type="journal article" date="2014" name="Front. Microbiol.">
        <title>High frequency of phylogenetically diverse reductive dehalogenase-homologous genes in deep subseafloor sedimentary metagenomes.</title>
        <authorList>
            <person name="Kawai M."/>
            <person name="Futagami T."/>
            <person name="Toyoda A."/>
            <person name="Takaki Y."/>
            <person name="Nishi S."/>
            <person name="Hori S."/>
            <person name="Arai W."/>
            <person name="Tsubouchi T."/>
            <person name="Morono Y."/>
            <person name="Uchiyama I."/>
            <person name="Ito T."/>
            <person name="Fujiyama A."/>
            <person name="Inagaki F."/>
            <person name="Takami H."/>
        </authorList>
    </citation>
    <scope>NUCLEOTIDE SEQUENCE</scope>
    <source>
        <strain evidence="2">Expedition CK06-06</strain>
    </source>
</reference>
<evidence type="ECO:0000259" key="1">
    <source>
        <dbReference type="PROSITE" id="PS51379"/>
    </source>
</evidence>
<dbReference type="PANTHER" id="PTHR31332">
    <property type="entry name" value="7-HYDROXYMETHYL CHLOROPHYLL A REDUCTASE, CHLOROPLASTIC"/>
    <property type="match status" value="1"/>
</dbReference>
<dbReference type="SUPFAM" id="SSF54862">
    <property type="entry name" value="4Fe-4S ferredoxins"/>
    <property type="match status" value="1"/>
</dbReference>
<protein>
    <recommendedName>
        <fullName evidence="1">4Fe-4S ferredoxin-type domain-containing protein</fullName>
    </recommendedName>
</protein>
<dbReference type="InterPro" id="IPR017900">
    <property type="entry name" value="4Fe4S_Fe_S_CS"/>
</dbReference>